<reference evidence="2 3" key="1">
    <citation type="journal article" date="2024" name="G3 (Bethesda)">
        <title>Genome assembly of Hibiscus sabdariffa L. provides insights into metabolisms of medicinal natural products.</title>
        <authorList>
            <person name="Kim T."/>
        </authorList>
    </citation>
    <scope>NUCLEOTIDE SEQUENCE [LARGE SCALE GENOMIC DNA]</scope>
    <source>
        <strain evidence="2">TK-2024</strain>
        <tissue evidence="2">Old leaves</tissue>
    </source>
</reference>
<gene>
    <name evidence="2" type="ORF">V6N11_054711</name>
</gene>
<feature type="domain" description="DUF4283" evidence="1">
    <location>
        <begin position="61"/>
        <end position="129"/>
    </location>
</feature>
<dbReference type="Proteomes" id="UP001396334">
    <property type="component" value="Unassembled WGS sequence"/>
</dbReference>
<protein>
    <recommendedName>
        <fullName evidence="1">DUF4283 domain-containing protein</fullName>
    </recommendedName>
</protein>
<organism evidence="2 3">
    <name type="scientific">Hibiscus sabdariffa</name>
    <name type="common">roselle</name>
    <dbReference type="NCBI Taxonomy" id="183260"/>
    <lineage>
        <taxon>Eukaryota</taxon>
        <taxon>Viridiplantae</taxon>
        <taxon>Streptophyta</taxon>
        <taxon>Embryophyta</taxon>
        <taxon>Tracheophyta</taxon>
        <taxon>Spermatophyta</taxon>
        <taxon>Magnoliopsida</taxon>
        <taxon>eudicotyledons</taxon>
        <taxon>Gunneridae</taxon>
        <taxon>Pentapetalae</taxon>
        <taxon>rosids</taxon>
        <taxon>malvids</taxon>
        <taxon>Malvales</taxon>
        <taxon>Malvaceae</taxon>
        <taxon>Malvoideae</taxon>
        <taxon>Hibiscus</taxon>
    </lineage>
</organism>
<dbReference type="Pfam" id="PF14111">
    <property type="entry name" value="DUF4283"/>
    <property type="match status" value="1"/>
</dbReference>
<dbReference type="PANTHER" id="PTHR31286:SF99">
    <property type="entry name" value="DUF4283 DOMAIN-CONTAINING PROTEIN"/>
    <property type="match status" value="1"/>
</dbReference>
<evidence type="ECO:0000259" key="1">
    <source>
        <dbReference type="Pfam" id="PF14111"/>
    </source>
</evidence>
<dbReference type="EMBL" id="JBBPBN010000017">
    <property type="protein sequence ID" value="KAK9020221.1"/>
    <property type="molecule type" value="Genomic_DNA"/>
</dbReference>
<evidence type="ECO:0000313" key="2">
    <source>
        <dbReference type="EMBL" id="KAK9020221.1"/>
    </source>
</evidence>
<accession>A0ABR2S4S0</accession>
<dbReference type="InterPro" id="IPR040256">
    <property type="entry name" value="At4g02000-like"/>
</dbReference>
<dbReference type="InterPro" id="IPR025558">
    <property type="entry name" value="DUF4283"/>
</dbReference>
<comment type="caution">
    <text evidence="2">The sequence shown here is derived from an EMBL/GenBank/DDBJ whole genome shotgun (WGS) entry which is preliminary data.</text>
</comment>
<evidence type="ECO:0000313" key="3">
    <source>
        <dbReference type="Proteomes" id="UP001396334"/>
    </source>
</evidence>
<sequence>MFTNHTYKDSLLHGYADIPQEDQDIFEEEDIELLEGDVTRSVVDSLISVNFSEKVQKLTEKSFNLTVVIKLLGRQIGYTTLHNKIWKPNRDFKLMDIDNDYYLASFKENSDFLHVITEGPWTIFGHYLTV</sequence>
<proteinExistence type="predicted"/>
<keyword evidence="3" id="KW-1185">Reference proteome</keyword>
<dbReference type="PANTHER" id="PTHR31286">
    <property type="entry name" value="GLYCINE-RICH CELL WALL STRUCTURAL PROTEIN 1.8-LIKE"/>
    <property type="match status" value="1"/>
</dbReference>
<name>A0ABR2S4S0_9ROSI</name>